<proteinExistence type="predicted"/>
<dbReference type="SUPFAM" id="SSF55961">
    <property type="entry name" value="Bet v1-like"/>
    <property type="match status" value="1"/>
</dbReference>
<sequence length="177" mass="19747">MKKLFYSIIILLAAVAVVIGGLELFSHYTPSTGIHKDAPVQTRKSIVIHATPEKVWTLLSNVNHWSSWQTDIRHPRLNGQFVPGNSFTWESGGLNIRSDIHTATPYSNIGWSGPAFGAFAIHLWTFTALPDGYTRVDVEESMEGWLVKLMAHKFQQGLDDSLDKWLAALKTTAEQGK</sequence>
<organism evidence="1 2">
    <name type="scientific">Chitinophaga solisilvae</name>
    <dbReference type="NCBI Taxonomy" id="1233460"/>
    <lineage>
        <taxon>Bacteria</taxon>
        <taxon>Pseudomonadati</taxon>
        <taxon>Bacteroidota</taxon>
        <taxon>Chitinophagia</taxon>
        <taxon>Chitinophagales</taxon>
        <taxon>Chitinophagaceae</taxon>
        <taxon>Chitinophaga</taxon>
    </lineage>
</organism>
<keyword evidence="2" id="KW-1185">Reference proteome</keyword>
<reference evidence="1" key="1">
    <citation type="submission" date="2020-05" db="EMBL/GenBank/DDBJ databases">
        <title>Chitinophaga laudate sp. nov., isolated from a tropical peat swamp.</title>
        <authorList>
            <person name="Goh C.B.S."/>
            <person name="Lee M.S."/>
            <person name="Parimannan S."/>
            <person name="Pasbakhsh P."/>
            <person name="Yule C.M."/>
            <person name="Rajandas H."/>
            <person name="Loke S."/>
            <person name="Croft L."/>
            <person name="Tan J.B.L."/>
        </authorList>
    </citation>
    <scope>NUCLEOTIDE SEQUENCE</scope>
    <source>
        <strain evidence="1">Mgbs1</strain>
        <plasmid evidence="1">MgbsP1</plasmid>
    </source>
</reference>
<dbReference type="InterPro" id="IPR023393">
    <property type="entry name" value="START-like_dom_sf"/>
</dbReference>
<evidence type="ECO:0000313" key="1">
    <source>
        <dbReference type="EMBL" id="NSL91181.1"/>
    </source>
</evidence>
<evidence type="ECO:0000313" key="2">
    <source>
        <dbReference type="Proteomes" id="UP000281028"/>
    </source>
</evidence>
<gene>
    <name evidence="1" type="ORF">ECE50_030440</name>
</gene>
<comment type="caution">
    <text evidence="1">The sequence shown here is derived from an EMBL/GenBank/DDBJ whole genome shotgun (WGS) entry which is preliminary data.</text>
</comment>
<name>A0A3S1D402_9BACT</name>
<dbReference type="EMBL" id="RIAR02000002">
    <property type="protein sequence ID" value="NSL91181.1"/>
    <property type="molecule type" value="Genomic_DNA"/>
</dbReference>
<dbReference type="AlphaFoldDB" id="A0A3S1D402"/>
<keyword evidence="1" id="KW-0614">Plasmid</keyword>
<dbReference type="OrthoDB" id="9810827at2"/>
<dbReference type="Pfam" id="PF10604">
    <property type="entry name" value="Polyketide_cyc2"/>
    <property type="match status" value="1"/>
</dbReference>
<accession>A0A3S1D402</accession>
<dbReference type="Gene3D" id="3.30.530.20">
    <property type="match status" value="1"/>
</dbReference>
<dbReference type="Proteomes" id="UP000281028">
    <property type="component" value="Unassembled WGS sequence"/>
</dbReference>
<dbReference type="InterPro" id="IPR019587">
    <property type="entry name" value="Polyketide_cyclase/dehydratase"/>
</dbReference>
<protein>
    <submittedName>
        <fullName evidence="1">Polyketide cyclase/dehydrase</fullName>
    </submittedName>
</protein>
<geneLocation type="plasmid" evidence="1">
    <name>MgbsP1</name>
</geneLocation>